<gene>
    <name evidence="1" type="ORF">SAMN05660662_1396</name>
</gene>
<sequence length="99" mass="10647">MADLQYSLELLGGLGRQLSGLADGLEGDTAGTRWDDEEIGHRRVADALDDFAGSWDDKRGKLTTSLREVGDMATSSASTFQEVDDQLAADIEAILEEDA</sequence>
<organism evidence="1 2">
    <name type="scientific">Blastococcus aurantiacus</name>
    <dbReference type="NCBI Taxonomy" id="1550231"/>
    <lineage>
        <taxon>Bacteria</taxon>
        <taxon>Bacillati</taxon>
        <taxon>Actinomycetota</taxon>
        <taxon>Actinomycetes</taxon>
        <taxon>Geodermatophilales</taxon>
        <taxon>Geodermatophilaceae</taxon>
        <taxon>Blastococcus</taxon>
    </lineage>
</organism>
<dbReference type="STRING" id="1550231.SAMN05660662_1396"/>
<keyword evidence="2" id="KW-1185">Reference proteome</keyword>
<name>A0A1G7JAG5_9ACTN</name>
<evidence type="ECO:0000313" key="2">
    <source>
        <dbReference type="Proteomes" id="UP000199406"/>
    </source>
</evidence>
<dbReference type="Proteomes" id="UP000199406">
    <property type="component" value="Unassembled WGS sequence"/>
</dbReference>
<dbReference type="EMBL" id="FNBT01000002">
    <property type="protein sequence ID" value="SDF21962.1"/>
    <property type="molecule type" value="Genomic_DNA"/>
</dbReference>
<dbReference type="RefSeq" id="WP_091764484.1">
    <property type="nucleotide sequence ID" value="NZ_FNBT01000002.1"/>
</dbReference>
<accession>A0A1G7JAG5</accession>
<protein>
    <recommendedName>
        <fullName evidence="3">Excreted virulence factor EspC, type VII ESX diderm</fullName>
    </recommendedName>
</protein>
<evidence type="ECO:0008006" key="3">
    <source>
        <dbReference type="Google" id="ProtNLM"/>
    </source>
</evidence>
<reference evidence="2" key="1">
    <citation type="submission" date="2016-10" db="EMBL/GenBank/DDBJ databases">
        <authorList>
            <person name="Varghese N."/>
            <person name="Submissions S."/>
        </authorList>
    </citation>
    <scope>NUCLEOTIDE SEQUENCE [LARGE SCALE GENOMIC DNA]</scope>
    <source>
        <strain evidence="2">DSM 44268</strain>
    </source>
</reference>
<proteinExistence type="predicted"/>
<dbReference type="AlphaFoldDB" id="A0A1G7JAG5"/>
<evidence type="ECO:0000313" key="1">
    <source>
        <dbReference type="EMBL" id="SDF21962.1"/>
    </source>
</evidence>
<dbReference type="OrthoDB" id="3790940at2"/>